<dbReference type="InterPro" id="IPR011009">
    <property type="entry name" value="Kinase-like_dom_sf"/>
</dbReference>
<evidence type="ECO:0000256" key="6">
    <source>
        <dbReference type="ARBA" id="ARBA00022840"/>
    </source>
</evidence>
<dbReference type="Pfam" id="PF00069">
    <property type="entry name" value="Pkinase"/>
    <property type="match status" value="1"/>
</dbReference>
<comment type="caution">
    <text evidence="9">The sequence shown here is derived from an EMBL/GenBank/DDBJ whole genome shotgun (WGS) entry which is preliminary data.</text>
</comment>
<keyword evidence="6" id="KW-0067">ATP-binding</keyword>
<evidence type="ECO:0000256" key="7">
    <source>
        <dbReference type="SAM" id="MobiDB-lite"/>
    </source>
</evidence>
<dbReference type="OrthoDB" id="9791419at2"/>
<dbReference type="PANTHER" id="PTHR43289:SF6">
    <property type="entry name" value="SERINE_THREONINE-PROTEIN KINASE NEKL-3"/>
    <property type="match status" value="1"/>
</dbReference>
<keyword evidence="4" id="KW-0547">Nucleotide-binding</keyword>
<name>A0A5N8XMA4_9ACTN</name>
<evidence type="ECO:0000313" key="9">
    <source>
        <dbReference type="EMBL" id="MPY60570.1"/>
    </source>
</evidence>
<dbReference type="Gene3D" id="1.10.510.10">
    <property type="entry name" value="Transferase(Phosphotransferase) domain 1"/>
    <property type="match status" value="1"/>
</dbReference>
<feature type="domain" description="Protein kinase" evidence="8">
    <location>
        <begin position="1"/>
        <end position="267"/>
    </location>
</feature>
<keyword evidence="10" id="KW-1185">Reference proteome</keyword>
<feature type="region of interest" description="Disordered" evidence="7">
    <location>
        <begin position="1"/>
        <end position="22"/>
    </location>
</feature>
<proteinExistence type="predicted"/>
<dbReference type="EMBL" id="VJZC01000223">
    <property type="protein sequence ID" value="MPY60570.1"/>
    <property type="molecule type" value="Genomic_DNA"/>
</dbReference>
<dbReference type="SMART" id="SM00220">
    <property type="entry name" value="S_TKc"/>
    <property type="match status" value="1"/>
</dbReference>
<accession>A0A5N8XMA4</accession>
<evidence type="ECO:0000256" key="2">
    <source>
        <dbReference type="ARBA" id="ARBA00022527"/>
    </source>
</evidence>
<dbReference type="PROSITE" id="PS50011">
    <property type="entry name" value="PROTEIN_KINASE_DOM"/>
    <property type="match status" value="1"/>
</dbReference>
<keyword evidence="5 9" id="KW-0418">Kinase</keyword>
<sequence length="267" mass="28462">MGGHGVEHTAAPHPQQVRAGGRATARLSHRNITALYDTGSHLGAPYLVFELLRGHDLKTVMKREFPDGLPLGQVMEYGAQVADALAAAHAVGLVHRDIKPATGDIGALRNMKVAVPAPRVGALRAEVSLGLEALIDALLTKEPGRRPTAVETAARLRDPALAVRRPGGHPRDVEAALHAARRISEAGLRARTLAAIAGSLAERDASTSTTLRWSVPRQGPVPCGRTPCSLRPARRRTARPQDQEAHPRRLAAQACRRRGGQGRPSRG</sequence>
<evidence type="ECO:0000313" key="10">
    <source>
        <dbReference type="Proteomes" id="UP000400924"/>
    </source>
</evidence>
<dbReference type="EC" id="2.7.11.1" evidence="1"/>
<keyword evidence="2" id="KW-0723">Serine/threonine-protein kinase</keyword>
<gene>
    <name evidence="9" type="ORF">FNH08_26480</name>
</gene>
<evidence type="ECO:0000256" key="5">
    <source>
        <dbReference type="ARBA" id="ARBA00022777"/>
    </source>
</evidence>
<feature type="compositionally biased region" description="Basic residues" evidence="7">
    <location>
        <begin position="255"/>
        <end position="267"/>
    </location>
</feature>
<dbReference type="RefSeq" id="WP_152774043.1">
    <property type="nucleotide sequence ID" value="NZ_VJZC01000223.1"/>
</dbReference>
<keyword evidence="3" id="KW-0808">Transferase</keyword>
<dbReference type="GO" id="GO:0005524">
    <property type="term" value="F:ATP binding"/>
    <property type="evidence" value="ECO:0007669"/>
    <property type="project" value="UniProtKB-KW"/>
</dbReference>
<protein>
    <recommendedName>
        <fullName evidence="1">non-specific serine/threonine protein kinase</fullName>
        <ecNumber evidence="1">2.7.11.1</ecNumber>
    </recommendedName>
</protein>
<dbReference type="AlphaFoldDB" id="A0A5N8XMA4"/>
<reference evidence="9 10" key="1">
    <citation type="submission" date="2019-07" db="EMBL/GenBank/DDBJ databases">
        <title>New species of Amycolatopsis and Streptomyces.</title>
        <authorList>
            <person name="Duangmal K."/>
            <person name="Teo W.F.A."/>
            <person name="Lipun K."/>
        </authorList>
    </citation>
    <scope>NUCLEOTIDE SEQUENCE [LARGE SCALE GENOMIC DNA]</scope>
    <source>
        <strain evidence="9 10">NBRC 106415</strain>
    </source>
</reference>
<feature type="region of interest" description="Disordered" evidence="7">
    <location>
        <begin position="205"/>
        <end position="267"/>
    </location>
</feature>
<evidence type="ECO:0000256" key="4">
    <source>
        <dbReference type="ARBA" id="ARBA00022741"/>
    </source>
</evidence>
<evidence type="ECO:0000256" key="3">
    <source>
        <dbReference type="ARBA" id="ARBA00022679"/>
    </source>
</evidence>
<evidence type="ECO:0000259" key="8">
    <source>
        <dbReference type="PROSITE" id="PS50011"/>
    </source>
</evidence>
<dbReference type="InterPro" id="IPR000719">
    <property type="entry name" value="Prot_kinase_dom"/>
</dbReference>
<evidence type="ECO:0000256" key="1">
    <source>
        <dbReference type="ARBA" id="ARBA00012513"/>
    </source>
</evidence>
<dbReference type="PANTHER" id="PTHR43289">
    <property type="entry name" value="MITOGEN-ACTIVATED PROTEIN KINASE KINASE KINASE 20-RELATED"/>
    <property type="match status" value="1"/>
</dbReference>
<dbReference type="Proteomes" id="UP000400924">
    <property type="component" value="Unassembled WGS sequence"/>
</dbReference>
<dbReference type="GO" id="GO:0004674">
    <property type="term" value="F:protein serine/threonine kinase activity"/>
    <property type="evidence" value="ECO:0007669"/>
    <property type="project" value="UniProtKB-KW"/>
</dbReference>
<dbReference type="SUPFAM" id="SSF56112">
    <property type="entry name" value="Protein kinase-like (PK-like)"/>
    <property type="match status" value="1"/>
</dbReference>
<organism evidence="9 10">
    <name type="scientific">Streptomyces spongiae</name>
    <dbReference type="NCBI Taxonomy" id="565072"/>
    <lineage>
        <taxon>Bacteria</taxon>
        <taxon>Bacillati</taxon>
        <taxon>Actinomycetota</taxon>
        <taxon>Actinomycetes</taxon>
        <taxon>Kitasatosporales</taxon>
        <taxon>Streptomycetaceae</taxon>
        <taxon>Streptomyces</taxon>
    </lineage>
</organism>